<keyword evidence="3" id="KW-1185">Reference proteome</keyword>
<reference evidence="3" key="1">
    <citation type="journal article" date="2016" name="Nature">
        <title>The genome of the seagrass Zostera marina reveals angiosperm adaptation to the sea.</title>
        <authorList>
            <person name="Olsen J.L."/>
            <person name="Rouze P."/>
            <person name="Verhelst B."/>
            <person name="Lin Y.-C."/>
            <person name="Bayer T."/>
            <person name="Collen J."/>
            <person name="Dattolo E."/>
            <person name="De Paoli E."/>
            <person name="Dittami S."/>
            <person name="Maumus F."/>
            <person name="Michel G."/>
            <person name="Kersting A."/>
            <person name="Lauritano C."/>
            <person name="Lohaus R."/>
            <person name="Toepel M."/>
            <person name="Tonon T."/>
            <person name="Vanneste K."/>
            <person name="Amirebrahimi M."/>
            <person name="Brakel J."/>
            <person name="Bostroem C."/>
            <person name="Chovatia M."/>
            <person name="Grimwood J."/>
            <person name="Jenkins J.W."/>
            <person name="Jueterbock A."/>
            <person name="Mraz A."/>
            <person name="Stam W.T."/>
            <person name="Tice H."/>
            <person name="Bornberg-Bauer E."/>
            <person name="Green P.J."/>
            <person name="Pearson G.A."/>
            <person name="Procaccini G."/>
            <person name="Duarte C.M."/>
            <person name="Schmutz J."/>
            <person name="Reusch T.B.H."/>
            <person name="Van de Peer Y."/>
        </authorList>
    </citation>
    <scope>NUCLEOTIDE SEQUENCE [LARGE SCALE GENOMIC DNA]</scope>
    <source>
        <strain evidence="3">cv. Finnish</strain>
    </source>
</reference>
<organism evidence="2 3">
    <name type="scientific">Zostera marina</name>
    <name type="common">Eelgrass</name>
    <dbReference type="NCBI Taxonomy" id="29655"/>
    <lineage>
        <taxon>Eukaryota</taxon>
        <taxon>Viridiplantae</taxon>
        <taxon>Streptophyta</taxon>
        <taxon>Embryophyta</taxon>
        <taxon>Tracheophyta</taxon>
        <taxon>Spermatophyta</taxon>
        <taxon>Magnoliopsida</taxon>
        <taxon>Liliopsida</taxon>
        <taxon>Zosteraceae</taxon>
        <taxon>Zostera</taxon>
    </lineage>
</organism>
<dbReference type="PANTHER" id="PTHR35986:SF1">
    <property type="entry name" value="OS10G0430800 PROTEIN"/>
    <property type="match status" value="1"/>
</dbReference>
<feature type="compositionally biased region" description="Basic and acidic residues" evidence="1">
    <location>
        <begin position="236"/>
        <end position="256"/>
    </location>
</feature>
<gene>
    <name evidence="2" type="ORF">ZOSMA_238G00050</name>
</gene>
<dbReference type="Proteomes" id="UP000036987">
    <property type="component" value="Unassembled WGS sequence"/>
</dbReference>
<dbReference type="OrthoDB" id="1899410at2759"/>
<evidence type="ECO:0000256" key="1">
    <source>
        <dbReference type="SAM" id="MobiDB-lite"/>
    </source>
</evidence>
<evidence type="ECO:0000313" key="3">
    <source>
        <dbReference type="Proteomes" id="UP000036987"/>
    </source>
</evidence>
<feature type="compositionally biased region" description="Basic residues" evidence="1">
    <location>
        <begin position="221"/>
        <end position="235"/>
    </location>
</feature>
<sequence>MSGRVLGLVAELEYSIRSNQNEKITPEEEQYFRNLKDHYVDVFSTSCIVSSLITWKATKKYSFLPRFFYSAGACFIGGYWGVRLVEHSSLDPIFEADGSRMQRELANIMLARHQMDSVKSSFISTHLYKLLYPEQVFGDKYPDKSFVRWRLRNVYEDSSVALSILNPPTDSIPQTETKLMKSMGVEKPGIGEVLIADPMDCIFDHTETSGNNANSDESMRTKRISRAQRRARRKHEARERGQSARAAADTKFERSTHQNPNDW</sequence>
<dbReference type="OMA" id="NPWRMQL"/>
<proteinExistence type="predicted"/>
<accession>A0A0K9PJW3</accession>
<evidence type="ECO:0000313" key="2">
    <source>
        <dbReference type="EMBL" id="KMZ68527.1"/>
    </source>
</evidence>
<comment type="caution">
    <text evidence="2">The sequence shown here is derived from an EMBL/GenBank/DDBJ whole genome shotgun (WGS) entry which is preliminary data.</text>
</comment>
<name>A0A0K9PJW3_ZOSMR</name>
<dbReference type="EMBL" id="LFYR01000836">
    <property type="protein sequence ID" value="KMZ68527.1"/>
    <property type="molecule type" value="Genomic_DNA"/>
</dbReference>
<feature type="region of interest" description="Disordered" evidence="1">
    <location>
        <begin position="205"/>
        <end position="263"/>
    </location>
</feature>
<dbReference type="AlphaFoldDB" id="A0A0K9PJW3"/>
<protein>
    <submittedName>
        <fullName evidence="2">Uncharacterized protein</fullName>
    </submittedName>
</protein>
<dbReference type="PANTHER" id="PTHR35986">
    <property type="entry name" value="EXPRESSED PROTEIN"/>
    <property type="match status" value="1"/>
</dbReference>